<keyword evidence="1" id="KW-1133">Transmembrane helix</keyword>
<keyword evidence="4" id="KW-1185">Reference proteome</keyword>
<dbReference type="InterPro" id="IPR025509">
    <property type="entry name" value="DUF4396"/>
</dbReference>
<feature type="transmembrane region" description="Helical" evidence="1">
    <location>
        <begin position="80"/>
        <end position="100"/>
    </location>
</feature>
<dbReference type="PATRIC" id="fig|45068.5.peg.1206"/>
<dbReference type="STRING" id="45068.Llon_1121"/>
<feature type="transmembrane region" description="Helical" evidence="1">
    <location>
        <begin position="144"/>
        <end position="165"/>
    </location>
</feature>
<accession>A0A0W0VLI9</accession>
<gene>
    <name evidence="3" type="ORF">Llon_1121</name>
</gene>
<feature type="domain" description="DUF4396" evidence="2">
    <location>
        <begin position="72"/>
        <end position="206"/>
    </location>
</feature>
<comment type="caution">
    <text evidence="3">The sequence shown here is derived from an EMBL/GenBank/DDBJ whole genome shotgun (WGS) entry which is preliminary data.</text>
</comment>
<proteinExistence type="predicted"/>
<feature type="transmembrane region" description="Helical" evidence="1">
    <location>
        <begin position="177"/>
        <end position="201"/>
    </location>
</feature>
<dbReference type="EMBL" id="LNYK01000016">
    <property type="protein sequence ID" value="KTD21023.1"/>
    <property type="molecule type" value="Genomic_DNA"/>
</dbReference>
<reference evidence="3 4" key="1">
    <citation type="submission" date="2015-11" db="EMBL/GenBank/DDBJ databases">
        <title>Genomic analysis of 38 Legionella species identifies large and diverse effector repertoires.</title>
        <authorList>
            <person name="Burstein D."/>
            <person name="Amaro F."/>
            <person name="Zusman T."/>
            <person name="Lifshitz Z."/>
            <person name="Cohen O."/>
            <person name="Gilbert J.A."/>
            <person name="Pupko T."/>
            <person name="Shuman H.A."/>
            <person name="Segal G."/>
        </authorList>
    </citation>
    <scope>NUCLEOTIDE SEQUENCE [LARGE SCALE GENOMIC DNA]</scope>
    <source>
        <strain evidence="3 4">ATCC 49505</strain>
    </source>
</reference>
<protein>
    <submittedName>
        <fullName evidence="3">Integral membrane protein</fullName>
    </submittedName>
</protein>
<dbReference type="Proteomes" id="UP000054997">
    <property type="component" value="Unassembled WGS sequence"/>
</dbReference>
<organism evidence="3 4">
    <name type="scientific">Legionella londiniensis</name>
    <dbReference type="NCBI Taxonomy" id="45068"/>
    <lineage>
        <taxon>Bacteria</taxon>
        <taxon>Pseudomonadati</taxon>
        <taxon>Pseudomonadota</taxon>
        <taxon>Gammaproteobacteria</taxon>
        <taxon>Legionellales</taxon>
        <taxon>Legionellaceae</taxon>
        <taxon>Legionella</taxon>
    </lineage>
</organism>
<dbReference type="OrthoDB" id="1495425at2"/>
<feature type="transmembrane region" description="Helical" evidence="1">
    <location>
        <begin position="112"/>
        <end position="132"/>
    </location>
</feature>
<evidence type="ECO:0000313" key="4">
    <source>
        <dbReference type="Proteomes" id="UP000054997"/>
    </source>
</evidence>
<evidence type="ECO:0000256" key="1">
    <source>
        <dbReference type="SAM" id="Phobius"/>
    </source>
</evidence>
<evidence type="ECO:0000259" key="2">
    <source>
        <dbReference type="Pfam" id="PF14342"/>
    </source>
</evidence>
<dbReference type="AlphaFoldDB" id="A0A0W0VLI9"/>
<name>A0A0W0VLI9_9GAMM</name>
<keyword evidence="1" id="KW-0812">Transmembrane</keyword>
<dbReference type="Pfam" id="PF14342">
    <property type="entry name" value="DUF4396"/>
    <property type="match status" value="1"/>
</dbReference>
<keyword evidence="1" id="KW-0472">Membrane</keyword>
<dbReference type="RefSeq" id="WP_058529135.1">
    <property type="nucleotide sequence ID" value="NZ_CAAAHZ010000016.1"/>
</dbReference>
<sequence>MLEVLLAFWMSFVILSLAIVAYDIHKMPIDGAQKIGWILVTAYTGIIGLFFYYCTCRIPSAKKQREYSAKDWKQAVNSEAHCLAGNATGIIIAAMILSFVELGNGTALLIEYLSAFVFGWVIFQAGMIKNVYNNYLDALKNTFFAEAVSMNFVMIGMIPVMLVLMHHLEFGRDPAHIAFWFSMGIATTAGGLTAYPINYWLVITKLKHSRITKPDLELLPEPEQKKLQKIPMLEQVMQHPETMLKLSFKNQAYFIGLTLIALIMVIIITVFFIPIRF</sequence>
<evidence type="ECO:0000313" key="3">
    <source>
        <dbReference type="EMBL" id="KTD21023.1"/>
    </source>
</evidence>
<feature type="transmembrane region" description="Helical" evidence="1">
    <location>
        <begin position="36"/>
        <end position="55"/>
    </location>
</feature>
<feature type="transmembrane region" description="Helical" evidence="1">
    <location>
        <begin position="252"/>
        <end position="275"/>
    </location>
</feature>